<feature type="compositionally biased region" description="Basic and acidic residues" evidence="1">
    <location>
        <begin position="19"/>
        <end position="33"/>
    </location>
</feature>
<evidence type="ECO:0000313" key="4">
    <source>
        <dbReference type="EnsemblFungi" id="PTTG_12292-t43_1-p1"/>
    </source>
</evidence>
<organism evidence="3">
    <name type="scientific">Puccinia triticina (isolate 1-1 / race 1 (BBBD))</name>
    <name type="common">Brown leaf rust fungus</name>
    <dbReference type="NCBI Taxonomy" id="630390"/>
    <lineage>
        <taxon>Eukaryota</taxon>
        <taxon>Fungi</taxon>
        <taxon>Dikarya</taxon>
        <taxon>Basidiomycota</taxon>
        <taxon>Pucciniomycotina</taxon>
        <taxon>Pucciniomycetes</taxon>
        <taxon>Pucciniales</taxon>
        <taxon>Pucciniaceae</taxon>
        <taxon>Puccinia</taxon>
    </lineage>
</organism>
<sequence length="476" mass="52534">MPRQPLADTPGLPPYGQRSSERRKEQNRIAQRQLRERRQQQEAAQTLKLQQQQTEIRRLHHLITELRNENFTLRSQSHNRRRQSVIPISSLSRGLAISHPYPPAATAGPAPTLESNYTKPFLARHSIDNSSLHGAGIDTTNSSHRMYEHRLLKSWGIENQRKPSFASHLRQPAVMSAALYAAQLASDHQASPAPRLETCASQDTNAPANLENKEGLPADSFCRQTHSHEISAGPAGSKTLTSSWLSRKTTPPMRDAGGDWVNSPEKLNQSPQLISTPETENAFFAPPSVNLSSFWPNEPPTCPNNHDGFGDVDYFSPFASSVVPSEFFPASDPPLPSDRIQTRKTSESTNSDSNSVAPTSDEYSSLSCMSTNPARVPFISPDLPSYHIARSLSPTATGSSPEAQVEERNISEGNTAIHFRSPFSEPNDSEITGHPNFGLPLSWIEAKKFNVEALSPLPTHPKPMCLDVSELWGSDF</sequence>
<dbReference type="GO" id="GO:0003700">
    <property type="term" value="F:DNA-binding transcription factor activity"/>
    <property type="evidence" value="ECO:0007669"/>
    <property type="project" value="InterPro"/>
</dbReference>
<gene>
    <name evidence="3" type="ORF">PTTG_12292</name>
</gene>
<dbReference type="EnsemblFungi" id="PTTG_12292-t43_1">
    <property type="protein sequence ID" value="PTTG_12292-t43_1-p1"/>
    <property type="gene ID" value="PTTG_12292"/>
</dbReference>
<reference evidence="4" key="4">
    <citation type="submission" date="2025-05" db="UniProtKB">
        <authorList>
            <consortium name="EnsemblFungi"/>
        </authorList>
    </citation>
    <scope>IDENTIFICATION</scope>
    <source>
        <strain evidence="4">isolate 1-1 / race 1 (BBBD)</strain>
    </source>
</reference>
<evidence type="ECO:0000259" key="2">
    <source>
        <dbReference type="PROSITE" id="PS00036"/>
    </source>
</evidence>
<dbReference type="Proteomes" id="UP000005240">
    <property type="component" value="Unassembled WGS sequence"/>
</dbReference>
<keyword evidence="5" id="KW-1185">Reference proteome</keyword>
<protein>
    <submittedName>
        <fullName evidence="4">BZIP domain-containing protein</fullName>
    </submittedName>
</protein>
<evidence type="ECO:0000313" key="3">
    <source>
        <dbReference type="EMBL" id="OAV97200.1"/>
    </source>
</evidence>
<feature type="domain" description="BZIP" evidence="2">
    <location>
        <begin position="22"/>
        <end position="37"/>
    </location>
</feature>
<accession>A0A180GWR5</accession>
<reference evidence="4 5" key="3">
    <citation type="journal article" date="2017" name="G3 (Bethesda)">
        <title>Comparative analysis highlights variable genome content of wheat rusts and divergence of the mating loci.</title>
        <authorList>
            <person name="Cuomo C.A."/>
            <person name="Bakkeren G."/>
            <person name="Khalil H.B."/>
            <person name="Panwar V."/>
            <person name="Joly D."/>
            <person name="Linning R."/>
            <person name="Sakthikumar S."/>
            <person name="Song X."/>
            <person name="Adiconis X."/>
            <person name="Fan L."/>
            <person name="Goldberg J.M."/>
            <person name="Levin J.Z."/>
            <person name="Young S."/>
            <person name="Zeng Q."/>
            <person name="Anikster Y."/>
            <person name="Bruce M."/>
            <person name="Wang M."/>
            <person name="Yin C."/>
            <person name="McCallum B."/>
            <person name="Szabo L.J."/>
            <person name="Hulbert S."/>
            <person name="Chen X."/>
            <person name="Fellers J.P."/>
        </authorList>
    </citation>
    <scope>NUCLEOTIDE SEQUENCE</scope>
    <source>
        <strain evidence="5">Isolate 1-1 / race 1 (BBBD)</strain>
        <strain evidence="4">isolate 1-1 / race 1 (BBBD)</strain>
    </source>
</reference>
<evidence type="ECO:0000313" key="5">
    <source>
        <dbReference type="Proteomes" id="UP000005240"/>
    </source>
</evidence>
<dbReference type="VEuPathDB" id="FungiDB:PTTG_12292"/>
<dbReference type="PROSITE" id="PS00036">
    <property type="entry name" value="BZIP_BASIC"/>
    <property type="match status" value="1"/>
</dbReference>
<evidence type="ECO:0000256" key="1">
    <source>
        <dbReference type="SAM" id="MobiDB-lite"/>
    </source>
</evidence>
<proteinExistence type="predicted"/>
<reference evidence="3" key="2">
    <citation type="submission" date="2016-05" db="EMBL/GenBank/DDBJ databases">
        <title>Comparative analysis highlights variable genome content of wheat rusts and divergence of the mating loci.</title>
        <authorList>
            <person name="Cuomo C.A."/>
            <person name="Bakkeren G."/>
            <person name="Szabo L."/>
            <person name="Khalil H."/>
            <person name="Joly D."/>
            <person name="Goldberg J."/>
            <person name="Young S."/>
            <person name="Zeng Q."/>
            <person name="Fellers J."/>
        </authorList>
    </citation>
    <scope>NUCLEOTIDE SEQUENCE [LARGE SCALE GENOMIC DNA]</scope>
    <source>
        <strain evidence="3">1-1 BBBD Race 1</strain>
    </source>
</reference>
<reference evidence="3" key="1">
    <citation type="submission" date="2009-11" db="EMBL/GenBank/DDBJ databases">
        <authorList>
            <consortium name="The Broad Institute Genome Sequencing Platform"/>
            <person name="Ward D."/>
            <person name="Feldgarden M."/>
            <person name="Earl A."/>
            <person name="Young S.K."/>
            <person name="Zeng Q."/>
            <person name="Koehrsen M."/>
            <person name="Alvarado L."/>
            <person name="Berlin A."/>
            <person name="Bochicchio J."/>
            <person name="Borenstein D."/>
            <person name="Chapman S.B."/>
            <person name="Chen Z."/>
            <person name="Engels R."/>
            <person name="Freedman E."/>
            <person name="Gellesch M."/>
            <person name="Goldberg J."/>
            <person name="Griggs A."/>
            <person name="Gujja S."/>
            <person name="Heilman E."/>
            <person name="Heiman D."/>
            <person name="Hepburn T."/>
            <person name="Howarth C."/>
            <person name="Jen D."/>
            <person name="Larson L."/>
            <person name="Lewis B."/>
            <person name="Mehta T."/>
            <person name="Park D."/>
            <person name="Pearson M."/>
            <person name="Roberts A."/>
            <person name="Saif S."/>
            <person name="Shea T."/>
            <person name="Shenoy N."/>
            <person name="Sisk P."/>
            <person name="Stolte C."/>
            <person name="Sykes S."/>
            <person name="Thomson T."/>
            <person name="Walk T."/>
            <person name="White J."/>
            <person name="Yandava C."/>
            <person name="Izard J."/>
            <person name="Baranova O.V."/>
            <person name="Blanton J.M."/>
            <person name="Tanner A.C."/>
            <person name="Dewhirst F.E."/>
            <person name="Haas B."/>
            <person name="Nusbaum C."/>
            <person name="Birren B."/>
        </authorList>
    </citation>
    <scope>NUCLEOTIDE SEQUENCE [LARGE SCALE GENOMIC DNA]</scope>
    <source>
        <strain evidence="3">1-1 BBBD Race 1</strain>
    </source>
</reference>
<dbReference type="AlphaFoldDB" id="A0A180GWR5"/>
<feature type="region of interest" description="Disordered" evidence="1">
    <location>
        <begin position="228"/>
        <end position="271"/>
    </location>
</feature>
<dbReference type="OrthoDB" id="2501352at2759"/>
<feature type="region of interest" description="Disordered" evidence="1">
    <location>
        <begin position="327"/>
        <end position="366"/>
    </location>
</feature>
<feature type="compositionally biased region" description="Polar residues" evidence="1">
    <location>
        <begin position="347"/>
        <end position="366"/>
    </location>
</feature>
<feature type="region of interest" description="Disordered" evidence="1">
    <location>
        <begin position="1"/>
        <end position="33"/>
    </location>
</feature>
<feature type="compositionally biased region" description="Polar residues" evidence="1">
    <location>
        <begin position="238"/>
        <end position="249"/>
    </location>
</feature>
<dbReference type="InterPro" id="IPR004827">
    <property type="entry name" value="bZIP"/>
</dbReference>
<name>A0A180GWR5_PUCT1</name>
<dbReference type="EMBL" id="ADAS02000014">
    <property type="protein sequence ID" value="OAV97200.1"/>
    <property type="molecule type" value="Genomic_DNA"/>
</dbReference>